<keyword evidence="2" id="KW-0732">Signal</keyword>
<dbReference type="OrthoDB" id="9770517at2"/>
<dbReference type="GO" id="GO:0005886">
    <property type="term" value="C:plasma membrane"/>
    <property type="evidence" value="ECO:0007669"/>
    <property type="project" value="UniProtKB-SubCell"/>
</dbReference>
<dbReference type="PANTHER" id="PTHR30203:SF33">
    <property type="entry name" value="BLR4455 PROTEIN"/>
    <property type="match status" value="1"/>
</dbReference>
<dbReference type="NCBIfam" id="TIGR01845">
    <property type="entry name" value="outer_NodT"/>
    <property type="match status" value="1"/>
</dbReference>
<feature type="chain" id="PRO_5024468992" evidence="2">
    <location>
        <begin position="40"/>
        <end position="492"/>
    </location>
</feature>
<evidence type="ECO:0000256" key="3">
    <source>
        <dbReference type="SAM" id="MobiDB-lite"/>
    </source>
</evidence>
<dbReference type="Proteomes" id="UP000427906">
    <property type="component" value="Chromosome"/>
</dbReference>
<dbReference type="Pfam" id="PF02321">
    <property type="entry name" value="OEP"/>
    <property type="match status" value="2"/>
</dbReference>
<keyword evidence="2" id="KW-0472">Membrane</keyword>
<dbReference type="AlphaFoldDB" id="A0A5K7YSP3"/>
<dbReference type="Gene3D" id="1.20.1600.10">
    <property type="entry name" value="Outer membrane efflux proteins (OEP)"/>
    <property type="match status" value="1"/>
</dbReference>
<dbReference type="EMBL" id="AP021874">
    <property type="protein sequence ID" value="BBO67667.1"/>
    <property type="molecule type" value="Genomic_DNA"/>
</dbReference>
<evidence type="ECO:0000256" key="2">
    <source>
        <dbReference type="RuleBase" id="RU362097"/>
    </source>
</evidence>
<keyword evidence="5" id="KW-1185">Reference proteome</keyword>
<comment type="similarity">
    <text evidence="1 2">Belongs to the outer membrane factor (OMF) (TC 1.B.17) family.</text>
</comment>
<evidence type="ECO:0000313" key="4">
    <source>
        <dbReference type="EMBL" id="BBO67667.1"/>
    </source>
</evidence>
<dbReference type="RefSeq" id="WP_155315902.1">
    <property type="nucleotide sequence ID" value="NZ_AP021874.1"/>
</dbReference>
<dbReference type="GO" id="GO:0015562">
    <property type="term" value="F:efflux transmembrane transporter activity"/>
    <property type="evidence" value="ECO:0007669"/>
    <property type="project" value="InterPro"/>
</dbReference>
<protein>
    <submittedName>
        <fullName evidence="4">Membrane protein</fullName>
    </submittedName>
</protein>
<evidence type="ECO:0000256" key="1">
    <source>
        <dbReference type="ARBA" id="ARBA00007613"/>
    </source>
</evidence>
<dbReference type="KEGG" id="dalk:DSCA_15970"/>
<sequence>MAIQCKNRDNRFHPSAGSRRARALLLAAAAILLSGCSMATQNLKTPLVVPARFSESGTSPLPDKWWESFEDPVLSGLIDKALANNFDLHTAWDRLNQAEAAARRAGADLFPALDAGADTSGNRFRESGQTGDSSSYALGLTASYELDLWGRIRSGRDAAVFDVHASEQDLQAAALTLSATVAGTWYQLVEQYGQLNVLEAQIVTNGTVLELVTLQFRTGQVGIADMLQQRQLVESNQGEKSQALARAKVLEHQLAILLGVPPRQTVAPRVAALTKLPAMPQSGLPAELIQRRPDVRSALYSVQSADSDLAAAIADRFPRLSLTAGVDTSGGHTRDLFDNWLAALAANLLAPVIDGGLREAEVDRTRAVASEALHTYGQTILDALGEVEDALVQEQRQRDFIASINRQLGLAGQVVDSLRDRYIQGTVDYQRVLDALLSHQDLQRSLLTAERDLVQYRIDLCRALGTGWPLDRPEERNADASTTTGKGNSDAV</sequence>
<accession>A0A5K7YSP3</accession>
<keyword evidence="2" id="KW-1134">Transmembrane beta strand</keyword>
<dbReference type="InterPro" id="IPR003423">
    <property type="entry name" value="OMP_efflux"/>
</dbReference>
<keyword evidence="2" id="KW-0449">Lipoprotein</keyword>
<dbReference type="Gene3D" id="2.20.200.10">
    <property type="entry name" value="Outer membrane efflux proteins (OEP)"/>
    <property type="match status" value="1"/>
</dbReference>
<name>A0A5K7YSP3_9BACT</name>
<organism evidence="4 5">
    <name type="scientific">Desulfosarcina alkanivorans</name>
    <dbReference type="NCBI Taxonomy" id="571177"/>
    <lineage>
        <taxon>Bacteria</taxon>
        <taxon>Pseudomonadati</taxon>
        <taxon>Thermodesulfobacteriota</taxon>
        <taxon>Desulfobacteria</taxon>
        <taxon>Desulfobacterales</taxon>
        <taxon>Desulfosarcinaceae</taxon>
        <taxon>Desulfosarcina</taxon>
    </lineage>
</organism>
<reference evidence="4 5" key="1">
    <citation type="submission" date="2019-11" db="EMBL/GenBank/DDBJ databases">
        <title>Comparative genomics of hydrocarbon-degrading Desulfosarcina strains.</title>
        <authorList>
            <person name="Watanabe M."/>
            <person name="Kojima H."/>
            <person name="Fukui M."/>
        </authorList>
    </citation>
    <scope>NUCLEOTIDE SEQUENCE [LARGE SCALE GENOMIC DNA]</scope>
    <source>
        <strain evidence="4 5">PL12</strain>
    </source>
</reference>
<gene>
    <name evidence="4" type="primary">ibeB_1</name>
    <name evidence="4" type="ORF">DSCA_15970</name>
</gene>
<proteinExistence type="inferred from homology"/>
<dbReference type="SUPFAM" id="SSF56954">
    <property type="entry name" value="Outer membrane efflux proteins (OEP)"/>
    <property type="match status" value="1"/>
</dbReference>
<feature type="compositionally biased region" description="Polar residues" evidence="3">
    <location>
        <begin position="479"/>
        <end position="492"/>
    </location>
</feature>
<keyword evidence="2" id="KW-0564">Palmitate</keyword>
<dbReference type="InterPro" id="IPR010131">
    <property type="entry name" value="MdtP/NodT-like"/>
</dbReference>
<comment type="subcellular location">
    <subcellularLocation>
        <location evidence="2">Cell membrane</location>
        <topology evidence="2">Lipid-anchor</topology>
    </subcellularLocation>
</comment>
<feature type="region of interest" description="Disordered" evidence="3">
    <location>
        <begin position="471"/>
        <end position="492"/>
    </location>
</feature>
<feature type="signal peptide" evidence="2">
    <location>
        <begin position="1"/>
        <end position="39"/>
    </location>
</feature>
<dbReference type="PANTHER" id="PTHR30203">
    <property type="entry name" value="OUTER MEMBRANE CATION EFFLUX PROTEIN"/>
    <property type="match status" value="1"/>
</dbReference>
<evidence type="ECO:0000313" key="5">
    <source>
        <dbReference type="Proteomes" id="UP000427906"/>
    </source>
</evidence>
<keyword evidence="2" id="KW-0812">Transmembrane</keyword>